<dbReference type="AlphaFoldDB" id="A0A8H6VZ29"/>
<dbReference type="RefSeq" id="XP_037218460.1">
    <property type="nucleotide sequence ID" value="XM_037365218.1"/>
</dbReference>
<dbReference type="SUPFAM" id="SSF56219">
    <property type="entry name" value="DNase I-like"/>
    <property type="match status" value="1"/>
</dbReference>
<reference evidence="2" key="1">
    <citation type="submission" date="2020-05" db="EMBL/GenBank/DDBJ databases">
        <title>Mycena genomes resolve the evolution of fungal bioluminescence.</title>
        <authorList>
            <person name="Tsai I.J."/>
        </authorList>
    </citation>
    <scope>NUCLEOTIDE SEQUENCE</scope>
    <source>
        <strain evidence="2">171206Taipei</strain>
    </source>
</reference>
<proteinExistence type="predicted"/>
<dbReference type="PANTHER" id="PTHR42834">
    <property type="entry name" value="ENDONUCLEASE/EXONUCLEASE/PHOSPHATASE FAMILY PROTEIN (AFU_ORTHOLOGUE AFUA_3G09210)"/>
    <property type="match status" value="1"/>
</dbReference>
<keyword evidence="3" id="KW-1185">Reference proteome</keyword>
<evidence type="ECO:0000313" key="3">
    <source>
        <dbReference type="Proteomes" id="UP000636479"/>
    </source>
</evidence>
<name>A0A8H6VZ29_9AGAR</name>
<sequence>MIVVLSPSGDYNVENLTPTGKHIQDVANHIATKLLTPDIMFVQEIQDNSGSKDDGVVSANVTLSTLVAAIANISGVSYSWVDIDPVDGKDGGQPGGNIRQAYLYRAEKLSLYQAPGIISRVAHWTPFKWSIPDANRFSGRIEPNNTAWQDSRKPLAAMWRTAQGQTLFTVNLHLVSKGGSSTGQGDARPPVNQPVQQRTAQVDTVAAFVKSILDIDRRANIVVAGDFNEYSQTRSVFASLTPLMTDIESAASVPDVERYTYVFDNNCEQLDHMFLSPSLSCEGVAVEHVHVNNWAATANDRVSDHDPTVAKITLC</sequence>
<dbReference type="Proteomes" id="UP000636479">
    <property type="component" value="Unassembled WGS sequence"/>
</dbReference>
<dbReference type="OrthoDB" id="47488at2759"/>
<dbReference type="Gene3D" id="3.60.10.10">
    <property type="entry name" value="Endonuclease/exonuclease/phosphatase"/>
    <property type="match status" value="1"/>
</dbReference>
<dbReference type="InterPro" id="IPR036691">
    <property type="entry name" value="Endo/exonu/phosph_ase_sf"/>
</dbReference>
<dbReference type="GeneID" id="59347734"/>
<dbReference type="PANTHER" id="PTHR42834:SF1">
    <property type="entry name" value="ENDONUCLEASE_EXONUCLEASE_PHOSPHATASE FAMILY PROTEIN (AFU_ORTHOLOGUE AFUA_3G09210)"/>
    <property type="match status" value="1"/>
</dbReference>
<dbReference type="Pfam" id="PF03372">
    <property type="entry name" value="Exo_endo_phos"/>
    <property type="match status" value="1"/>
</dbReference>
<comment type="caution">
    <text evidence="2">The sequence shown here is derived from an EMBL/GenBank/DDBJ whole genome shotgun (WGS) entry which is preliminary data.</text>
</comment>
<feature type="domain" description="Endonuclease/exonuclease/phosphatase" evidence="1">
    <location>
        <begin position="11"/>
        <end position="305"/>
    </location>
</feature>
<dbReference type="EMBL" id="JACAZF010000007">
    <property type="protein sequence ID" value="KAF7299072.1"/>
    <property type="molecule type" value="Genomic_DNA"/>
</dbReference>
<dbReference type="GO" id="GO:0003824">
    <property type="term" value="F:catalytic activity"/>
    <property type="evidence" value="ECO:0007669"/>
    <property type="project" value="InterPro"/>
</dbReference>
<protein>
    <submittedName>
        <fullName evidence="2">DNase I-like protein</fullName>
    </submittedName>
</protein>
<dbReference type="InterPro" id="IPR005135">
    <property type="entry name" value="Endo/exonuclease/phosphatase"/>
</dbReference>
<evidence type="ECO:0000259" key="1">
    <source>
        <dbReference type="Pfam" id="PF03372"/>
    </source>
</evidence>
<organism evidence="2 3">
    <name type="scientific">Mycena indigotica</name>
    <dbReference type="NCBI Taxonomy" id="2126181"/>
    <lineage>
        <taxon>Eukaryota</taxon>
        <taxon>Fungi</taxon>
        <taxon>Dikarya</taxon>
        <taxon>Basidiomycota</taxon>
        <taxon>Agaricomycotina</taxon>
        <taxon>Agaricomycetes</taxon>
        <taxon>Agaricomycetidae</taxon>
        <taxon>Agaricales</taxon>
        <taxon>Marasmiineae</taxon>
        <taxon>Mycenaceae</taxon>
        <taxon>Mycena</taxon>
    </lineage>
</organism>
<accession>A0A8H6VZ29</accession>
<gene>
    <name evidence="2" type="ORF">MIND_00855500</name>
</gene>
<evidence type="ECO:0000313" key="2">
    <source>
        <dbReference type="EMBL" id="KAF7299072.1"/>
    </source>
</evidence>